<accession>X1INX2</accession>
<dbReference type="AlphaFoldDB" id="X1INX2"/>
<reference evidence="1" key="1">
    <citation type="journal article" date="2014" name="Front. Microbiol.">
        <title>High frequency of phylogenetically diverse reductive dehalogenase-homologous genes in deep subseafloor sedimentary metagenomes.</title>
        <authorList>
            <person name="Kawai M."/>
            <person name="Futagami T."/>
            <person name="Toyoda A."/>
            <person name="Takaki Y."/>
            <person name="Nishi S."/>
            <person name="Hori S."/>
            <person name="Arai W."/>
            <person name="Tsubouchi T."/>
            <person name="Morono Y."/>
            <person name="Uchiyama I."/>
            <person name="Ito T."/>
            <person name="Fujiyama A."/>
            <person name="Inagaki F."/>
            <person name="Takami H."/>
        </authorList>
    </citation>
    <scope>NUCLEOTIDE SEQUENCE</scope>
    <source>
        <strain evidence="1">Expedition CK06-06</strain>
    </source>
</reference>
<proteinExistence type="predicted"/>
<evidence type="ECO:0000313" key="1">
    <source>
        <dbReference type="EMBL" id="GAH84131.1"/>
    </source>
</evidence>
<gene>
    <name evidence="1" type="ORF">S03H2_59681</name>
</gene>
<dbReference type="EMBL" id="BARU01038388">
    <property type="protein sequence ID" value="GAH84131.1"/>
    <property type="molecule type" value="Genomic_DNA"/>
</dbReference>
<comment type="caution">
    <text evidence="1">The sequence shown here is derived from an EMBL/GenBank/DDBJ whole genome shotgun (WGS) entry which is preliminary data.</text>
</comment>
<sequence>MEFHTQITRSENFEDWKPIVEKIIYQATYRLTGVVSLPCGIDIVSKCIDELCEEGKGKWKWLLEGRFLIWENVPVNGALKIYTYVYGPKIRQKNCVFARVGGWRMWVLESSFRVFDKTIPGRILARIG</sequence>
<organism evidence="1">
    <name type="scientific">marine sediment metagenome</name>
    <dbReference type="NCBI Taxonomy" id="412755"/>
    <lineage>
        <taxon>unclassified sequences</taxon>
        <taxon>metagenomes</taxon>
        <taxon>ecological metagenomes</taxon>
    </lineage>
</organism>
<protein>
    <submittedName>
        <fullName evidence="1">Uncharacterized protein</fullName>
    </submittedName>
</protein>
<name>X1INX2_9ZZZZ</name>